<evidence type="ECO:0000313" key="1">
    <source>
        <dbReference type="EMBL" id="GAA5810495.1"/>
    </source>
</evidence>
<dbReference type="EMBL" id="BAABUK010000007">
    <property type="protein sequence ID" value="GAA5810495.1"/>
    <property type="molecule type" value="Genomic_DNA"/>
</dbReference>
<dbReference type="Proteomes" id="UP001473302">
    <property type="component" value="Unassembled WGS sequence"/>
</dbReference>
<proteinExistence type="predicted"/>
<name>A0ABP9YUH2_9FUNG</name>
<keyword evidence="2" id="KW-1185">Reference proteome</keyword>
<evidence type="ECO:0000313" key="2">
    <source>
        <dbReference type="Proteomes" id="UP001473302"/>
    </source>
</evidence>
<organism evidence="1 2">
    <name type="scientific">Mucor flavus</name>
    <dbReference type="NCBI Taxonomy" id="439312"/>
    <lineage>
        <taxon>Eukaryota</taxon>
        <taxon>Fungi</taxon>
        <taxon>Fungi incertae sedis</taxon>
        <taxon>Mucoromycota</taxon>
        <taxon>Mucoromycotina</taxon>
        <taxon>Mucoromycetes</taxon>
        <taxon>Mucorales</taxon>
        <taxon>Mucorineae</taxon>
        <taxon>Mucoraceae</taxon>
        <taxon>Mucor</taxon>
    </lineage>
</organism>
<protein>
    <submittedName>
        <fullName evidence="1">Uncharacterized protein</fullName>
    </submittedName>
</protein>
<accession>A0ABP9YUH2</accession>
<reference evidence="1 2" key="1">
    <citation type="submission" date="2024-04" db="EMBL/GenBank/DDBJ databases">
        <title>genome sequences of Mucor flavus KT1a and Helicostylum pulchrum KT1b strains isolated from the surface of a dry-aged beef.</title>
        <authorList>
            <person name="Toyotome T."/>
            <person name="Hosono M."/>
            <person name="Torimaru M."/>
            <person name="Fukuda K."/>
            <person name="Mikami N."/>
        </authorList>
    </citation>
    <scope>NUCLEOTIDE SEQUENCE [LARGE SCALE GENOMIC DNA]</scope>
    <source>
        <strain evidence="1 2">KT1a</strain>
    </source>
</reference>
<gene>
    <name evidence="1" type="ORF">MFLAVUS_003917</name>
</gene>
<comment type="caution">
    <text evidence="1">The sequence shown here is derived from an EMBL/GenBank/DDBJ whole genome shotgun (WGS) entry which is preliminary data.</text>
</comment>
<sequence>MKPISIQAINRYVDDVDEDMNSIVAFGHFLFSGQQSIFGIDRWDNPIILKQYSTAENVMDNGTNIDTAEGITAFKTTLLLEKIAAYFWKTVVSD</sequence>